<dbReference type="GO" id="GO:0060271">
    <property type="term" value="P:cilium assembly"/>
    <property type="evidence" value="ECO:0007669"/>
    <property type="project" value="InterPro"/>
</dbReference>
<dbReference type="InterPro" id="IPR027410">
    <property type="entry name" value="TCP-1-like_intermed_sf"/>
</dbReference>
<dbReference type="GO" id="GO:0006457">
    <property type="term" value="P:protein folding"/>
    <property type="evidence" value="ECO:0007669"/>
    <property type="project" value="InterPro"/>
</dbReference>
<dbReference type="InterPro" id="IPR027409">
    <property type="entry name" value="GroEL-like_apical_dom_sf"/>
</dbReference>
<reference evidence="1" key="1">
    <citation type="journal article" date="2023" name="Mol. Biol. Evol.">
        <title>Third-Generation Sequencing Reveals the Adaptive Role of the Epigenome in Three Deep-Sea Polychaetes.</title>
        <authorList>
            <person name="Perez M."/>
            <person name="Aroh O."/>
            <person name="Sun Y."/>
            <person name="Lan Y."/>
            <person name="Juniper S.K."/>
            <person name="Young C.R."/>
            <person name="Angers B."/>
            <person name="Qian P.Y."/>
        </authorList>
    </citation>
    <scope>NUCLEOTIDE SEQUENCE</scope>
    <source>
        <strain evidence="1">P08H-3</strain>
    </source>
</reference>
<dbReference type="Pfam" id="PF00118">
    <property type="entry name" value="Cpn60_TCP1"/>
    <property type="match status" value="1"/>
</dbReference>
<dbReference type="InterPro" id="IPR027413">
    <property type="entry name" value="GROEL-like_equatorial_sf"/>
</dbReference>
<name>A0AAD9J955_9ANNE</name>
<evidence type="ECO:0000313" key="2">
    <source>
        <dbReference type="Proteomes" id="UP001208570"/>
    </source>
</evidence>
<proteinExistence type="predicted"/>
<organism evidence="1 2">
    <name type="scientific">Paralvinella palmiformis</name>
    <dbReference type="NCBI Taxonomy" id="53620"/>
    <lineage>
        <taxon>Eukaryota</taxon>
        <taxon>Metazoa</taxon>
        <taxon>Spiralia</taxon>
        <taxon>Lophotrochozoa</taxon>
        <taxon>Annelida</taxon>
        <taxon>Polychaeta</taxon>
        <taxon>Sedentaria</taxon>
        <taxon>Canalipalpata</taxon>
        <taxon>Terebellida</taxon>
        <taxon>Terebelliformia</taxon>
        <taxon>Alvinellidae</taxon>
        <taxon>Paralvinella</taxon>
    </lineage>
</organism>
<keyword evidence="2" id="KW-1185">Reference proteome</keyword>
<dbReference type="GO" id="GO:0005524">
    <property type="term" value="F:ATP binding"/>
    <property type="evidence" value="ECO:0007669"/>
    <property type="project" value="InterPro"/>
</dbReference>
<dbReference type="Gene3D" id="3.50.7.10">
    <property type="entry name" value="GroEL"/>
    <property type="match status" value="1"/>
</dbReference>
<dbReference type="Proteomes" id="UP001208570">
    <property type="component" value="Unassembled WGS sequence"/>
</dbReference>
<dbReference type="GO" id="GO:0051082">
    <property type="term" value="F:unfolded protein binding"/>
    <property type="evidence" value="ECO:0007669"/>
    <property type="project" value="InterPro"/>
</dbReference>
<dbReference type="GO" id="GO:0005634">
    <property type="term" value="C:nucleus"/>
    <property type="evidence" value="ECO:0007669"/>
    <property type="project" value="TreeGrafter"/>
</dbReference>
<gene>
    <name evidence="1" type="ORF">LSH36_484g04079</name>
</gene>
<dbReference type="GO" id="GO:0032502">
    <property type="term" value="P:developmental process"/>
    <property type="evidence" value="ECO:0007669"/>
    <property type="project" value="TreeGrafter"/>
</dbReference>
<comment type="caution">
    <text evidence="1">The sequence shown here is derived from an EMBL/GenBank/DDBJ whole genome shotgun (WGS) entry which is preliminary data.</text>
</comment>
<dbReference type="SUPFAM" id="SSF52029">
    <property type="entry name" value="GroEL apical domain-like"/>
    <property type="match status" value="1"/>
</dbReference>
<dbReference type="Gene3D" id="3.30.260.10">
    <property type="entry name" value="TCP-1-like chaperonin intermediate domain"/>
    <property type="match status" value="1"/>
</dbReference>
<accession>A0AAD9J955</accession>
<sequence>MASNSPGPRILHKEPSLLEVHPTDDAANIHGLSSLCDIFMSSFGQHGHVKVIHNNCGGDVVLTSVSEQILEFISISRPVLKLITTVIKEHIKTYSDGGLFVGIFALKLILNGLKLDIHHRLIIEVYDLLLKECIKLMESVDYQCKQDISTADGDLYIKLVRSMYSSKPACLLFDLELDHLCQLTIDGYRKRHIYGGGGGHSPGAATLLYVMVEGKPPDESKLVSGILYESPHIPVYCQHSDRLPSDKNPLPVVLVQTSMAGDSDAFLDVNYELSADIKISEAVESQLLCFAENIVMAGQKALICQKVIHPKVKKYLREHDVIALDRFGYLLFEAVHILAGGNILDPFCRSASWHYMSVLGHVEHVVINDKSYLHLDGVGREEDKSTTVCTVIVCHRTMHAVQEVKAGVILSQLFWCIGLTHSLLFKISCIPNCSQVITSLTMQILKSMPLRVKEWVNKLDCSKLLLSQIIETFLVSLQQIVMLLKHNQQSSSLIDTSTGHHFISSTDDKPYICNCGVISYVKPIHERYVQLTDLKMATEQSSNFSKTISAVNHITNLNQAKVIDAYLPFLNGMKAAVSISCMVLGIQNYIHENN</sequence>
<dbReference type="PANTHER" id="PTHR46787:SF1">
    <property type="entry name" value="MOLECULAR CHAPERONE MKKS"/>
    <property type="match status" value="1"/>
</dbReference>
<protein>
    <submittedName>
        <fullName evidence="1">Uncharacterized protein</fullName>
    </submittedName>
</protein>
<dbReference type="GO" id="GO:1902636">
    <property type="term" value="C:kinociliary basal body"/>
    <property type="evidence" value="ECO:0007669"/>
    <property type="project" value="TreeGrafter"/>
</dbReference>
<dbReference type="EMBL" id="JAODUP010000484">
    <property type="protein sequence ID" value="KAK2148771.1"/>
    <property type="molecule type" value="Genomic_DNA"/>
</dbReference>
<dbReference type="SUPFAM" id="SSF48592">
    <property type="entry name" value="GroEL equatorial domain-like"/>
    <property type="match status" value="1"/>
</dbReference>
<dbReference type="Gene3D" id="1.10.560.10">
    <property type="entry name" value="GroEL-like equatorial domain"/>
    <property type="match status" value="1"/>
</dbReference>
<dbReference type="InterPro" id="IPR002423">
    <property type="entry name" value="Cpn60/GroEL/TCP-1"/>
</dbReference>
<evidence type="ECO:0000313" key="1">
    <source>
        <dbReference type="EMBL" id="KAK2148771.1"/>
    </source>
</evidence>
<dbReference type="InterPro" id="IPR028790">
    <property type="entry name" value="MKKS"/>
</dbReference>
<dbReference type="GO" id="GO:0051131">
    <property type="term" value="P:chaperone-mediated protein complex assembly"/>
    <property type="evidence" value="ECO:0007669"/>
    <property type="project" value="TreeGrafter"/>
</dbReference>
<dbReference type="AlphaFoldDB" id="A0AAD9J955"/>
<dbReference type="PANTHER" id="PTHR46787">
    <property type="entry name" value="SYNDROMES PUTATIVE CHAPERONIN-RELATED"/>
    <property type="match status" value="1"/>
</dbReference>
<dbReference type="GO" id="GO:0005737">
    <property type="term" value="C:cytoplasm"/>
    <property type="evidence" value="ECO:0007669"/>
    <property type="project" value="TreeGrafter"/>
</dbReference>